<dbReference type="SUPFAM" id="SSF50156">
    <property type="entry name" value="PDZ domain-like"/>
    <property type="match status" value="1"/>
</dbReference>
<evidence type="ECO:0000313" key="3">
    <source>
        <dbReference type="Proteomes" id="UP000324298"/>
    </source>
</evidence>
<sequence length="280" mass="32309">MKYLTAYLVSVFVISVNPLIAHSIDFYGIEVVDSDTPSSFMKYGVYGYHPTVKSGFYEADTTNLGFRRGDIIISINNKNIRSSSELYQFKTDILTVLVFSKNEKKTLTIDRAALEKDKSVKIEKQIIDNVKYIANDTYSDEKVDNRPTLKFDDKYLERKFGKSTPEQKAMENQRANAANERFKKEAEVKAADEYKQKLIREQLVENQKLAKINCTGIPGECGEGRVCLMTLFDAKCMQKEEAERKKVEIRQQLRQSENDFNNARINHKLNDIKNKLDYGY</sequence>
<evidence type="ECO:0008006" key="4">
    <source>
        <dbReference type="Google" id="ProtNLM"/>
    </source>
</evidence>
<proteinExistence type="predicted"/>
<evidence type="ECO:0000256" key="1">
    <source>
        <dbReference type="SAM" id="Coils"/>
    </source>
</evidence>
<feature type="coiled-coil region" evidence="1">
    <location>
        <begin position="239"/>
        <end position="266"/>
    </location>
</feature>
<comment type="caution">
    <text evidence="2">The sequence shown here is derived from an EMBL/GenBank/DDBJ whole genome shotgun (WGS) entry which is preliminary data.</text>
</comment>
<protein>
    <recommendedName>
        <fullName evidence="4">PDZ domain-containing protein</fullName>
    </recommendedName>
</protein>
<keyword evidence="1" id="KW-0175">Coiled coil</keyword>
<gene>
    <name evidence="2" type="ORF">ET418_09360</name>
</gene>
<accession>A0A5A9XF61</accession>
<dbReference type="Proteomes" id="UP000324298">
    <property type="component" value="Unassembled WGS sequence"/>
</dbReference>
<dbReference type="EMBL" id="SRSD01000005">
    <property type="protein sequence ID" value="KAA0891646.1"/>
    <property type="molecule type" value="Genomic_DNA"/>
</dbReference>
<evidence type="ECO:0000313" key="2">
    <source>
        <dbReference type="EMBL" id="KAA0891646.1"/>
    </source>
</evidence>
<reference evidence="2 3" key="1">
    <citation type="submission" date="2019-04" db="EMBL/GenBank/DDBJ databases">
        <title>Geobacter ruber sp. nov., ferric-reducing bacteria isolated from paddy soil.</title>
        <authorList>
            <person name="Xu Z."/>
            <person name="Masuda Y."/>
            <person name="Itoh H."/>
            <person name="Senoo K."/>
        </authorList>
    </citation>
    <scope>NUCLEOTIDE SEQUENCE [LARGE SCALE GENOMIC DNA]</scope>
    <source>
        <strain evidence="2 3">Red88</strain>
    </source>
</reference>
<keyword evidence="3" id="KW-1185">Reference proteome</keyword>
<dbReference type="RefSeq" id="WP_149307345.1">
    <property type="nucleotide sequence ID" value="NZ_SRSD01000005.1"/>
</dbReference>
<dbReference type="InterPro" id="IPR036034">
    <property type="entry name" value="PDZ_sf"/>
</dbReference>
<organism evidence="2 3">
    <name type="scientific">Oryzomonas rubra</name>
    <dbReference type="NCBI Taxonomy" id="2509454"/>
    <lineage>
        <taxon>Bacteria</taxon>
        <taxon>Pseudomonadati</taxon>
        <taxon>Thermodesulfobacteriota</taxon>
        <taxon>Desulfuromonadia</taxon>
        <taxon>Geobacterales</taxon>
        <taxon>Geobacteraceae</taxon>
        <taxon>Oryzomonas</taxon>
    </lineage>
</organism>
<dbReference type="AlphaFoldDB" id="A0A5A9XF61"/>
<name>A0A5A9XF61_9BACT</name>